<dbReference type="Gene3D" id="3.30.200.20">
    <property type="entry name" value="Phosphorylase Kinase, domain 1"/>
    <property type="match status" value="1"/>
</dbReference>
<dbReference type="Ensembl" id="ENSPMGT00000005575.1">
    <property type="protein sequence ID" value="ENSPMGP00000005256.1"/>
    <property type="gene ID" value="ENSPMGG00000004418.1"/>
</dbReference>
<reference evidence="1" key="2">
    <citation type="submission" date="2025-09" db="UniProtKB">
        <authorList>
            <consortium name="Ensembl"/>
        </authorList>
    </citation>
    <scope>IDENTIFICATION</scope>
</reference>
<dbReference type="InterPro" id="IPR011009">
    <property type="entry name" value="Kinase-like_dom_sf"/>
</dbReference>
<evidence type="ECO:0000313" key="1">
    <source>
        <dbReference type="Ensembl" id="ENSPMGP00000005256.1"/>
    </source>
</evidence>
<reference evidence="1" key="1">
    <citation type="submission" date="2025-08" db="UniProtKB">
        <authorList>
            <consortium name="Ensembl"/>
        </authorList>
    </citation>
    <scope>IDENTIFICATION</scope>
</reference>
<accession>A0A3B3ZLH1</accession>
<keyword evidence="2" id="KW-1185">Reference proteome</keyword>
<dbReference type="SUPFAM" id="SSF56112">
    <property type="entry name" value="Protein kinase-like (PK-like)"/>
    <property type="match status" value="1"/>
</dbReference>
<organism evidence="1 2">
    <name type="scientific">Periophthalmus magnuspinnatus</name>
    <dbReference type="NCBI Taxonomy" id="409849"/>
    <lineage>
        <taxon>Eukaryota</taxon>
        <taxon>Metazoa</taxon>
        <taxon>Chordata</taxon>
        <taxon>Craniata</taxon>
        <taxon>Vertebrata</taxon>
        <taxon>Euteleostomi</taxon>
        <taxon>Actinopterygii</taxon>
        <taxon>Neopterygii</taxon>
        <taxon>Teleostei</taxon>
        <taxon>Neoteleostei</taxon>
        <taxon>Acanthomorphata</taxon>
        <taxon>Gobiaria</taxon>
        <taxon>Gobiiformes</taxon>
        <taxon>Gobioidei</taxon>
        <taxon>Gobiidae</taxon>
        <taxon>Oxudercinae</taxon>
        <taxon>Periophthalmus</taxon>
    </lineage>
</organism>
<dbReference type="AlphaFoldDB" id="A0A3B3ZLH1"/>
<evidence type="ECO:0008006" key="3">
    <source>
        <dbReference type="Google" id="ProtNLM"/>
    </source>
</evidence>
<sequence length="75" mass="8570">MCFTSTDTKPVWSLNLDDIRRSIPQNYEPIKSVSSGGFGQEVKCRKKDTEEFVAVKLPFYTQNTEKEVSPTHDTI</sequence>
<evidence type="ECO:0000313" key="2">
    <source>
        <dbReference type="Proteomes" id="UP000261520"/>
    </source>
</evidence>
<proteinExistence type="predicted"/>
<dbReference type="Proteomes" id="UP000261520">
    <property type="component" value="Unplaced"/>
</dbReference>
<name>A0A3B3ZLH1_9GOBI</name>
<protein>
    <recommendedName>
        <fullName evidence="3">Protein kinase domain-containing protein</fullName>
    </recommendedName>
</protein>